<dbReference type="InterPro" id="IPR036522">
    <property type="entry name" value="MoaC_sf"/>
</dbReference>
<dbReference type="OrthoDB" id="5561at2759"/>
<dbReference type="GO" id="GO:0006777">
    <property type="term" value="P:Mo-molybdopterin cofactor biosynthetic process"/>
    <property type="evidence" value="ECO:0007669"/>
    <property type="project" value="UniProtKB-KW"/>
</dbReference>
<evidence type="ECO:0000313" key="4">
    <source>
        <dbReference type="EMBL" id="KAF6002702.1"/>
    </source>
</evidence>
<dbReference type="Gene3D" id="3.30.70.640">
    <property type="entry name" value="Molybdopterin cofactor biosynthesis C (MoaC) domain"/>
    <property type="match status" value="1"/>
</dbReference>
<comment type="caution">
    <text evidence="4">The sequence shown here is derived from an EMBL/GenBank/DDBJ whole genome shotgun (WGS) entry which is preliminary data.</text>
</comment>
<keyword evidence="5" id="KW-1185">Reference proteome</keyword>
<organism evidence="4 5">
    <name type="scientific">Cyanidiococcus yangmingshanensis</name>
    <dbReference type="NCBI Taxonomy" id="2690220"/>
    <lineage>
        <taxon>Eukaryota</taxon>
        <taxon>Rhodophyta</taxon>
        <taxon>Bangiophyceae</taxon>
        <taxon>Cyanidiales</taxon>
        <taxon>Cyanidiaceae</taxon>
        <taxon>Cyanidiococcus</taxon>
    </lineage>
</organism>
<evidence type="ECO:0000256" key="1">
    <source>
        <dbReference type="ARBA" id="ARBA00005046"/>
    </source>
</evidence>
<keyword evidence="2" id="KW-0501">Molybdenum cofactor biosynthesis</keyword>
<sequence>MVDVGSKTPTFRKAVAEATVRIGDRSVFDALIGGHLRKGDAFAVARIAGILGAKHTSALIPLCHPALPLDSIHVELQPDAQSLSVRVLAEVSVTARTGVEMEALTGAATAALALYDMCKSGFKANSVPPGNKLAIQNIMVLAKEKRTSDERMPEPHPANVE</sequence>
<reference evidence="4 5" key="1">
    <citation type="journal article" date="2020" name="J. Phycol.">
        <title>Comparative genome analysis reveals Cyanidiococcus gen. nov., a new extremophilic red algal genus sister to Cyanidioschyzon (Cyanidioschyzonaceae, Rhodophyta).</title>
        <authorList>
            <person name="Liu S.-L."/>
            <person name="Chiang Y.-R."/>
            <person name="Yoon H.S."/>
            <person name="Fu H.-Y."/>
        </authorList>
    </citation>
    <scope>NUCLEOTIDE SEQUENCE [LARGE SCALE GENOMIC DNA]</scope>
    <source>
        <strain evidence="4 5">THAL066</strain>
    </source>
</reference>
<dbReference type="Pfam" id="PF01967">
    <property type="entry name" value="MoaC"/>
    <property type="match status" value="1"/>
</dbReference>
<evidence type="ECO:0000259" key="3">
    <source>
        <dbReference type="Pfam" id="PF01967"/>
    </source>
</evidence>
<dbReference type="AlphaFoldDB" id="A0A7J7IHX7"/>
<evidence type="ECO:0000313" key="5">
    <source>
        <dbReference type="Proteomes" id="UP000530660"/>
    </source>
</evidence>
<dbReference type="EMBL" id="VWRR01000009">
    <property type="protein sequence ID" value="KAF6002702.1"/>
    <property type="molecule type" value="Genomic_DNA"/>
</dbReference>
<protein>
    <recommendedName>
        <fullName evidence="3">Molybdopterin cofactor biosynthesis C (MoaC) domain-containing protein</fullName>
    </recommendedName>
</protein>
<dbReference type="UniPathway" id="UPA00344"/>
<dbReference type="InterPro" id="IPR002820">
    <property type="entry name" value="Mopterin_CF_biosynth-C_dom"/>
</dbReference>
<dbReference type="SUPFAM" id="SSF55040">
    <property type="entry name" value="Molybdenum cofactor biosynthesis protein C, MoaC"/>
    <property type="match status" value="1"/>
</dbReference>
<accession>A0A7J7IHX7</accession>
<proteinExistence type="predicted"/>
<dbReference type="Proteomes" id="UP000530660">
    <property type="component" value="Unassembled WGS sequence"/>
</dbReference>
<evidence type="ECO:0000256" key="2">
    <source>
        <dbReference type="ARBA" id="ARBA00023150"/>
    </source>
</evidence>
<comment type="pathway">
    <text evidence="1">Cofactor biosynthesis; molybdopterin biosynthesis.</text>
</comment>
<name>A0A7J7IHX7_9RHOD</name>
<feature type="domain" description="Molybdopterin cofactor biosynthesis C (MoaC)" evidence="3">
    <location>
        <begin position="1"/>
        <end position="145"/>
    </location>
</feature>
<gene>
    <name evidence="4" type="ORF">F1559_001986</name>
</gene>